<dbReference type="EMBL" id="CAJVQB010080494">
    <property type="protein sequence ID" value="CAG8845667.1"/>
    <property type="molecule type" value="Genomic_DNA"/>
</dbReference>
<evidence type="ECO:0000313" key="2">
    <source>
        <dbReference type="Proteomes" id="UP000789901"/>
    </source>
</evidence>
<accession>A0ABN7X1T0</accession>
<evidence type="ECO:0000313" key="1">
    <source>
        <dbReference type="EMBL" id="CAG8845667.1"/>
    </source>
</evidence>
<name>A0ABN7X1T0_GIGMA</name>
<organism evidence="1 2">
    <name type="scientific">Gigaspora margarita</name>
    <dbReference type="NCBI Taxonomy" id="4874"/>
    <lineage>
        <taxon>Eukaryota</taxon>
        <taxon>Fungi</taxon>
        <taxon>Fungi incertae sedis</taxon>
        <taxon>Mucoromycota</taxon>
        <taxon>Glomeromycotina</taxon>
        <taxon>Glomeromycetes</taxon>
        <taxon>Diversisporales</taxon>
        <taxon>Gigasporaceae</taxon>
        <taxon>Gigaspora</taxon>
    </lineage>
</organism>
<protein>
    <submittedName>
        <fullName evidence="1">28497_t:CDS:1</fullName>
    </submittedName>
</protein>
<comment type="caution">
    <text evidence="1">The sequence shown here is derived from an EMBL/GenBank/DDBJ whole genome shotgun (WGS) entry which is preliminary data.</text>
</comment>
<keyword evidence="2" id="KW-1185">Reference proteome</keyword>
<dbReference type="Proteomes" id="UP000789901">
    <property type="component" value="Unassembled WGS sequence"/>
</dbReference>
<feature type="non-terminal residue" evidence="1">
    <location>
        <position position="81"/>
    </location>
</feature>
<sequence length="81" mass="8967">MCRKAVLKPQDVGTSAIAGASTSDMSIFSDNVVSKPHDVSTSAMAGLISDISISKDFDPTWIKSVEQEIREEFYERRIRES</sequence>
<proteinExistence type="predicted"/>
<gene>
    <name evidence="1" type="ORF">GMARGA_LOCUS37766</name>
</gene>
<reference evidence="1 2" key="1">
    <citation type="submission" date="2021-06" db="EMBL/GenBank/DDBJ databases">
        <authorList>
            <person name="Kallberg Y."/>
            <person name="Tangrot J."/>
            <person name="Rosling A."/>
        </authorList>
    </citation>
    <scope>NUCLEOTIDE SEQUENCE [LARGE SCALE GENOMIC DNA]</scope>
    <source>
        <strain evidence="1 2">120-4 pot B 10/14</strain>
    </source>
</reference>